<evidence type="ECO:0000313" key="8">
    <source>
        <dbReference type="Proteomes" id="UP000521032"/>
    </source>
</evidence>
<comment type="cofactor">
    <cofactor evidence="1">
        <name>pyridoxal 5'-phosphate</name>
        <dbReference type="ChEBI" id="CHEBI:597326"/>
    </cofactor>
</comment>
<sequence length="397" mass="45759">MTKFNFDEVTSREGTYSIQYEGTEMIFGKKGLAPFWIADMDIKTPEAIREALKARIDNGIFGYTLWQTDSFYEPIKKWWSERHNLELHNEDIQYATSVLFAVSAVLKSKTEPGDSVMITVPTYNSFVGILEENNLKRIECPLDLNNGEYSLDIDKFRKTIEENNVKVYLHCNPHNPTGLIWTKEQQEEMLKICEDNNVYFVSDEIHKDFIRPKELFYSVANLFDTYKNSIVITGLGKSFNLASLPFAYTISKDHETQREITKLMNQLHCGTVSSLALVALEAAYNDCGDWMDALNDYIHDNLVYVKNYIDENLSDYMSLEIPQATYLAWIDFSKSGFTNDEVKKAFVEVGGLAISPGEMYLDPTNSHVRFNVGFRREQIENAMKQIEKSFKHLSENK</sequence>
<evidence type="ECO:0000256" key="2">
    <source>
        <dbReference type="ARBA" id="ARBA00012224"/>
    </source>
</evidence>
<reference evidence="7 8" key="1">
    <citation type="submission" date="2020-07" db="EMBL/GenBank/DDBJ databases">
        <authorList>
            <person name="Criscuolo A."/>
        </authorList>
    </citation>
    <scope>NUCLEOTIDE SEQUENCE [LARGE SCALE GENOMIC DNA]</scope>
    <source>
        <strain evidence="8">CIP 111030</strain>
    </source>
</reference>
<feature type="domain" description="Aminotransferase class I/classII large" evidence="6">
    <location>
        <begin position="44"/>
        <end position="386"/>
    </location>
</feature>
<comment type="similarity">
    <text evidence="5">Belongs to the class-II pyridoxal-phosphate-dependent aminotransferase family. MalY/PatB cystathionine beta-lyase subfamily.</text>
</comment>
<dbReference type="Gene3D" id="3.90.1150.10">
    <property type="entry name" value="Aspartate Aminotransferase, domain 1"/>
    <property type="match status" value="1"/>
</dbReference>
<gene>
    <name evidence="7" type="primary">patB</name>
    <name evidence="7" type="ORF">JEOSCH030_01479</name>
</gene>
<evidence type="ECO:0000313" key="7">
    <source>
        <dbReference type="EMBL" id="CAD2078230.1"/>
    </source>
</evidence>
<evidence type="ECO:0000256" key="3">
    <source>
        <dbReference type="ARBA" id="ARBA00022898"/>
    </source>
</evidence>
<protein>
    <recommendedName>
        <fullName evidence="2">cysteine-S-conjugate beta-lyase</fullName>
        <ecNumber evidence="2">4.4.1.13</ecNumber>
    </recommendedName>
</protein>
<dbReference type="EC" id="4.4.1.13" evidence="2"/>
<dbReference type="GO" id="GO:0047804">
    <property type="term" value="F:cysteine-S-conjugate beta-lyase activity"/>
    <property type="evidence" value="ECO:0007669"/>
    <property type="project" value="UniProtKB-EC"/>
</dbReference>
<evidence type="ECO:0000256" key="1">
    <source>
        <dbReference type="ARBA" id="ARBA00001933"/>
    </source>
</evidence>
<name>A0A6V7RL24_9BACL</name>
<dbReference type="EMBL" id="CAJEWE010000010">
    <property type="protein sequence ID" value="CAD2078230.1"/>
    <property type="molecule type" value="Genomic_DNA"/>
</dbReference>
<evidence type="ECO:0000256" key="5">
    <source>
        <dbReference type="ARBA" id="ARBA00037974"/>
    </source>
</evidence>
<dbReference type="InterPro" id="IPR015424">
    <property type="entry name" value="PyrdxlP-dep_Trfase"/>
</dbReference>
<dbReference type="InterPro" id="IPR015421">
    <property type="entry name" value="PyrdxlP-dep_Trfase_major"/>
</dbReference>
<dbReference type="InterPro" id="IPR051798">
    <property type="entry name" value="Class-II_PLP-Dep_Aminotrans"/>
</dbReference>
<dbReference type="Proteomes" id="UP000521032">
    <property type="component" value="Unassembled WGS sequence"/>
</dbReference>
<evidence type="ECO:0000256" key="4">
    <source>
        <dbReference type="ARBA" id="ARBA00023239"/>
    </source>
</evidence>
<dbReference type="InterPro" id="IPR004839">
    <property type="entry name" value="Aminotransferase_I/II_large"/>
</dbReference>
<keyword evidence="3" id="KW-0663">Pyridoxal phosphate</keyword>
<dbReference type="GO" id="GO:0030170">
    <property type="term" value="F:pyridoxal phosphate binding"/>
    <property type="evidence" value="ECO:0007669"/>
    <property type="project" value="InterPro"/>
</dbReference>
<dbReference type="Gene3D" id="3.40.640.10">
    <property type="entry name" value="Type I PLP-dependent aspartate aminotransferase-like (Major domain)"/>
    <property type="match status" value="1"/>
</dbReference>
<dbReference type="CDD" id="cd00609">
    <property type="entry name" value="AAT_like"/>
    <property type="match status" value="1"/>
</dbReference>
<proteinExistence type="inferred from homology"/>
<dbReference type="PANTHER" id="PTHR43525:SF1">
    <property type="entry name" value="PROTEIN MALY"/>
    <property type="match status" value="1"/>
</dbReference>
<comment type="caution">
    <text evidence="7">The sequence shown here is derived from an EMBL/GenBank/DDBJ whole genome shotgun (WGS) entry which is preliminary data.</text>
</comment>
<dbReference type="RefSeq" id="WP_186088288.1">
    <property type="nucleotide sequence ID" value="NZ_BMDB01000001.1"/>
</dbReference>
<accession>A0A6V7RL24</accession>
<dbReference type="Pfam" id="PF00155">
    <property type="entry name" value="Aminotran_1_2"/>
    <property type="match status" value="1"/>
</dbReference>
<dbReference type="PANTHER" id="PTHR43525">
    <property type="entry name" value="PROTEIN MALY"/>
    <property type="match status" value="1"/>
</dbReference>
<organism evidence="7 8">
    <name type="scientific">Phocicoccus schoeneichii</name>
    <dbReference type="NCBI Taxonomy" id="1812261"/>
    <lineage>
        <taxon>Bacteria</taxon>
        <taxon>Bacillati</taxon>
        <taxon>Bacillota</taxon>
        <taxon>Bacilli</taxon>
        <taxon>Bacillales</taxon>
        <taxon>Salinicoccaceae</taxon>
        <taxon>Phocicoccus</taxon>
    </lineage>
</organism>
<dbReference type="SUPFAM" id="SSF53383">
    <property type="entry name" value="PLP-dependent transferases"/>
    <property type="match status" value="1"/>
</dbReference>
<evidence type="ECO:0000259" key="6">
    <source>
        <dbReference type="Pfam" id="PF00155"/>
    </source>
</evidence>
<dbReference type="InterPro" id="IPR015422">
    <property type="entry name" value="PyrdxlP-dep_Trfase_small"/>
</dbReference>
<dbReference type="AlphaFoldDB" id="A0A6V7RL24"/>
<keyword evidence="8" id="KW-1185">Reference proteome</keyword>
<keyword evidence="4 7" id="KW-0456">Lyase</keyword>